<protein>
    <submittedName>
        <fullName evidence="3">Uncharacterized protein</fullName>
    </submittedName>
</protein>
<gene>
    <name evidence="3" type="ORF">PCOR1329_LOCUS4983</name>
</gene>
<feature type="compositionally biased region" description="Basic residues" evidence="1">
    <location>
        <begin position="138"/>
        <end position="161"/>
    </location>
</feature>
<name>A0ABN9PX17_9DINO</name>
<evidence type="ECO:0000313" key="4">
    <source>
        <dbReference type="Proteomes" id="UP001189429"/>
    </source>
</evidence>
<feature type="signal peptide" evidence="2">
    <location>
        <begin position="1"/>
        <end position="30"/>
    </location>
</feature>
<reference evidence="3" key="1">
    <citation type="submission" date="2023-10" db="EMBL/GenBank/DDBJ databases">
        <authorList>
            <person name="Chen Y."/>
            <person name="Shah S."/>
            <person name="Dougan E. K."/>
            <person name="Thang M."/>
            <person name="Chan C."/>
        </authorList>
    </citation>
    <scope>NUCLEOTIDE SEQUENCE [LARGE SCALE GENOMIC DNA]</scope>
</reference>
<evidence type="ECO:0000256" key="1">
    <source>
        <dbReference type="SAM" id="MobiDB-lite"/>
    </source>
</evidence>
<feature type="chain" id="PRO_5047278065" evidence="2">
    <location>
        <begin position="31"/>
        <end position="179"/>
    </location>
</feature>
<evidence type="ECO:0000313" key="3">
    <source>
        <dbReference type="EMBL" id="CAK0795266.1"/>
    </source>
</evidence>
<feature type="region of interest" description="Disordered" evidence="1">
    <location>
        <begin position="102"/>
        <end position="179"/>
    </location>
</feature>
<keyword evidence="2" id="KW-0732">Signal</keyword>
<feature type="region of interest" description="Disordered" evidence="1">
    <location>
        <begin position="59"/>
        <end position="82"/>
    </location>
</feature>
<organism evidence="3 4">
    <name type="scientific">Prorocentrum cordatum</name>
    <dbReference type="NCBI Taxonomy" id="2364126"/>
    <lineage>
        <taxon>Eukaryota</taxon>
        <taxon>Sar</taxon>
        <taxon>Alveolata</taxon>
        <taxon>Dinophyceae</taxon>
        <taxon>Prorocentrales</taxon>
        <taxon>Prorocentraceae</taxon>
        <taxon>Prorocentrum</taxon>
    </lineage>
</organism>
<evidence type="ECO:0000256" key="2">
    <source>
        <dbReference type="SAM" id="SignalP"/>
    </source>
</evidence>
<comment type="caution">
    <text evidence="3">The sequence shown here is derived from an EMBL/GenBank/DDBJ whole genome shotgun (WGS) entry which is preliminary data.</text>
</comment>
<keyword evidence="4" id="KW-1185">Reference proteome</keyword>
<dbReference type="Proteomes" id="UP001189429">
    <property type="component" value="Unassembled WGS sequence"/>
</dbReference>
<proteinExistence type="predicted"/>
<dbReference type="EMBL" id="CAUYUJ010001303">
    <property type="protein sequence ID" value="CAK0795266.1"/>
    <property type="molecule type" value="Genomic_DNA"/>
</dbReference>
<sequence>MRRPCPRPPAAASLPRVLLALALPAFASLARPALPAGAAARIAASEAASLLGVAVGTTGGALKTRSDGRSKRTTHNVVKDDGTRLQKVREAYAVLDADNVPSNWNLEDFEPHSRSRAPRRASSPATGNVGSWSTPPPRGRRQRWRRRGGGSRRPVQRRALRKIGPGGARTQPSWRGRAG</sequence>
<accession>A0ABN9PX17</accession>